<keyword evidence="12" id="KW-1185">Reference proteome</keyword>
<dbReference type="InterPro" id="IPR003663">
    <property type="entry name" value="Sugar/inositol_transpt"/>
</dbReference>
<gene>
    <name evidence="13" type="primary">LOC105043697</name>
</gene>
<dbReference type="KEGG" id="egu:105043697"/>
<dbReference type="PROSITE" id="PS50850">
    <property type="entry name" value="MFS"/>
    <property type="match status" value="1"/>
</dbReference>
<dbReference type="PRINTS" id="PR00171">
    <property type="entry name" value="SUGRTRNSPORT"/>
</dbReference>
<dbReference type="PROSITE" id="PS00217">
    <property type="entry name" value="SUGAR_TRANSPORT_2"/>
    <property type="match status" value="1"/>
</dbReference>
<evidence type="ECO:0000313" key="13">
    <source>
        <dbReference type="RefSeq" id="XP_029119975.1"/>
    </source>
</evidence>
<evidence type="ECO:0000256" key="9">
    <source>
        <dbReference type="RuleBase" id="RU003346"/>
    </source>
</evidence>
<feature type="transmembrane region" description="Helical" evidence="10">
    <location>
        <begin position="21"/>
        <end position="39"/>
    </location>
</feature>
<feature type="transmembrane region" description="Helical" evidence="10">
    <location>
        <begin position="120"/>
        <end position="137"/>
    </location>
</feature>
<evidence type="ECO:0000256" key="6">
    <source>
        <dbReference type="ARBA" id="ARBA00022847"/>
    </source>
</evidence>
<keyword evidence="8 10" id="KW-0472">Membrane</keyword>
<feature type="transmembrane region" description="Helical" evidence="10">
    <location>
        <begin position="383"/>
        <end position="404"/>
    </location>
</feature>
<feature type="transmembrane region" description="Helical" evidence="10">
    <location>
        <begin position="354"/>
        <end position="376"/>
    </location>
</feature>
<dbReference type="SUPFAM" id="SSF103473">
    <property type="entry name" value="MFS general substrate transporter"/>
    <property type="match status" value="1"/>
</dbReference>
<dbReference type="InterPro" id="IPR020846">
    <property type="entry name" value="MFS_dom"/>
</dbReference>
<protein>
    <submittedName>
        <fullName evidence="13">Hexose carrier protein HEX6 isoform X1</fullName>
    </submittedName>
</protein>
<evidence type="ECO:0000259" key="11">
    <source>
        <dbReference type="PROSITE" id="PS50850"/>
    </source>
</evidence>
<dbReference type="NCBIfam" id="TIGR00879">
    <property type="entry name" value="SP"/>
    <property type="match status" value="1"/>
</dbReference>
<dbReference type="InterPro" id="IPR005828">
    <property type="entry name" value="MFS_sugar_transport-like"/>
</dbReference>
<dbReference type="Pfam" id="PF00083">
    <property type="entry name" value="Sugar_tr"/>
    <property type="match status" value="1"/>
</dbReference>
<evidence type="ECO:0000256" key="7">
    <source>
        <dbReference type="ARBA" id="ARBA00022989"/>
    </source>
</evidence>
<dbReference type="Proteomes" id="UP000504607">
    <property type="component" value="Chromosome 4"/>
</dbReference>
<evidence type="ECO:0000256" key="3">
    <source>
        <dbReference type="ARBA" id="ARBA00022448"/>
    </source>
</evidence>
<proteinExistence type="inferred from homology"/>
<organism evidence="12 13">
    <name type="scientific">Elaeis guineensis var. tenera</name>
    <name type="common">Oil palm</name>
    <dbReference type="NCBI Taxonomy" id="51953"/>
    <lineage>
        <taxon>Eukaryota</taxon>
        <taxon>Viridiplantae</taxon>
        <taxon>Streptophyta</taxon>
        <taxon>Embryophyta</taxon>
        <taxon>Tracheophyta</taxon>
        <taxon>Spermatophyta</taxon>
        <taxon>Magnoliopsida</taxon>
        <taxon>Liliopsida</taxon>
        <taxon>Arecaceae</taxon>
        <taxon>Arecoideae</taxon>
        <taxon>Cocoseae</taxon>
        <taxon>Elaeidinae</taxon>
        <taxon>Elaeis</taxon>
    </lineage>
</organism>
<dbReference type="InterPro" id="IPR045262">
    <property type="entry name" value="STP/PLT_plant"/>
</dbReference>
<keyword evidence="5 10" id="KW-0812">Transmembrane</keyword>
<comment type="similarity">
    <text evidence="2 9">Belongs to the major facilitator superfamily. Sugar transporter (TC 2.A.1.1) family.</text>
</comment>
<dbReference type="CDD" id="cd17361">
    <property type="entry name" value="MFS_STP"/>
    <property type="match status" value="1"/>
</dbReference>
<feature type="transmembrane region" description="Helical" evidence="10">
    <location>
        <begin position="232"/>
        <end position="255"/>
    </location>
</feature>
<evidence type="ECO:0000256" key="5">
    <source>
        <dbReference type="ARBA" id="ARBA00022692"/>
    </source>
</evidence>
<evidence type="ECO:0000256" key="2">
    <source>
        <dbReference type="ARBA" id="ARBA00010992"/>
    </source>
</evidence>
<dbReference type="InterPro" id="IPR044778">
    <property type="entry name" value="MFS_STP/MST-like_plant"/>
</dbReference>
<keyword evidence="4" id="KW-0762">Sugar transport</keyword>
<dbReference type="GO" id="GO:0016020">
    <property type="term" value="C:membrane"/>
    <property type="evidence" value="ECO:0007669"/>
    <property type="project" value="UniProtKB-SubCell"/>
</dbReference>
<dbReference type="PANTHER" id="PTHR23500:SF30">
    <property type="entry name" value="SUGAR TRANSPORT PROTEIN 3"/>
    <property type="match status" value="1"/>
</dbReference>
<dbReference type="PANTHER" id="PTHR23500">
    <property type="entry name" value="SOLUTE CARRIER FAMILY 2, FACILITATED GLUCOSE TRANSPORTER"/>
    <property type="match status" value="1"/>
</dbReference>
<comment type="subcellular location">
    <subcellularLocation>
        <location evidence="1">Membrane</location>
        <topology evidence="1">Multi-pass membrane protein</topology>
    </subcellularLocation>
</comment>
<evidence type="ECO:0000256" key="10">
    <source>
        <dbReference type="SAM" id="Phobius"/>
    </source>
</evidence>
<feature type="transmembrane region" description="Helical" evidence="10">
    <location>
        <begin position="458"/>
        <end position="479"/>
    </location>
</feature>
<dbReference type="PROSITE" id="PS00216">
    <property type="entry name" value="SUGAR_TRANSPORT_1"/>
    <property type="match status" value="1"/>
</dbReference>
<dbReference type="GO" id="GO:0015145">
    <property type="term" value="F:monosaccharide transmembrane transporter activity"/>
    <property type="evidence" value="ECO:0007669"/>
    <property type="project" value="InterPro"/>
</dbReference>
<keyword evidence="7 10" id="KW-1133">Transmembrane helix</keyword>
<dbReference type="InterPro" id="IPR005829">
    <property type="entry name" value="Sugar_transporter_CS"/>
</dbReference>
<feature type="transmembrane region" description="Helical" evidence="10">
    <location>
        <begin position="416"/>
        <end position="437"/>
    </location>
</feature>
<evidence type="ECO:0000256" key="4">
    <source>
        <dbReference type="ARBA" id="ARBA00022597"/>
    </source>
</evidence>
<sequence>MPPHLAIRPLETNPYNGRMTPFLVLTCMVASLGGVIFGYDIGISGTNLYLHRFSEVKFFLPIDLRKRAAKLAKFFDDPAGVMATKEASLKDMFPWLHMRMEKSSSSYCRSSSQWMSGYTASLYVAGAMGALVAAWVTREFGRRPTMVAGGAASLAGSILAAAGPTVWTLLLGRVLLGFGVGFANQAIPLYLSEMAPPASRGAINNVFQLSYDIGLFLADLIIFSVQRSRDSWGWRISLGMAAAPSFSLTLGALFIPETANSIIQRDIDFHRAVKTLQTIRGTTDILAELNDIMTAGDAQVTTNQSFYRITRCKYRPQLIMAITIPFFQQVIGFNLVAFYIPILIQNIGFGKNSFLMSALVIGLTGTTSTMVLMTIVDRIGRRAMFTIGGIQMLVSLVAVGRVMMTQLSEDNEISRGYAYLALFLVCVYLMGFGWSWGPLGWLVPSEIFPLEIRSAGQSIVVAVWFLSAFVVAETFPTLICQLKATSFFIFGGWVTMVIIFIHLFLPETRGIAMERMDQVWKKHWLWKKTIAVEETQDDCFDDVT</sequence>
<name>A0A8N4F3T9_ELAGV</name>
<evidence type="ECO:0000256" key="1">
    <source>
        <dbReference type="ARBA" id="ARBA00004141"/>
    </source>
</evidence>
<dbReference type="InterPro" id="IPR036259">
    <property type="entry name" value="MFS_trans_sf"/>
</dbReference>
<evidence type="ECO:0000256" key="8">
    <source>
        <dbReference type="ARBA" id="ARBA00023136"/>
    </source>
</evidence>
<dbReference type="GO" id="GO:0015293">
    <property type="term" value="F:symporter activity"/>
    <property type="evidence" value="ECO:0007669"/>
    <property type="project" value="UniProtKB-KW"/>
</dbReference>
<dbReference type="FunFam" id="1.20.1250.20:FF:000002">
    <property type="entry name" value="Sugar transport protein 13"/>
    <property type="match status" value="1"/>
</dbReference>
<dbReference type="RefSeq" id="XP_029119975.1">
    <property type="nucleotide sequence ID" value="XM_029264142.1"/>
</dbReference>
<keyword evidence="3 9" id="KW-0813">Transport</keyword>
<feature type="domain" description="Major facilitator superfamily (MFS) profile" evidence="11">
    <location>
        <begin position="26"/>
        <end position="509"/>
    </location>
</feature>
<dbReference type="OrthoDB" id="508119at2759"/>
<feature type="transmembrane region" description="Helical" evidence="10">
    <location>
        <begin position="318"/>
        <end position="342"/>
    </location>
</feature>
<reference evidence="13" key="1">
    <citation type="submission" date="2025-08" db="UniProtKB">
        <authorList>
            <consortium name="RefSeq"/>
        </authorList>
    </citation>
    <scope>IDENTIFICATION</scope>
</reference>
<evidence type="ECO:0000313" key="12">
    <source>
        <dbReference type="Proteomes" id="UP000504607"/>
    </source>
</evidence>
<dbReference type="Gene3D" id="1.20.1250.20">
    <property type="entry name" value="MFS general substrate transporter like domains"/>
    <property type="match status" value="1"/>
</dbReference>
<dbReference type="AlphaFoldDB" id="A0A8N4F3T9"/>
<keyword evidence="6" id="KW-0769">Symport</keyword>
<feature type="transmembrane region" description="Helical" evidence="10">
    <location>
        <begin position="485"/>
        <end position="505"/>
    </location>
</feature>
<accession>A0A8N4F3T9</accession>
<feature type="transmembrane region" description="Helical" evidence="10">
    <location>
        <begin position="144"/>
        <end position="164"/>
    </location>
</feature>